<dbReference type="Proteomes" id="UP000199701">
    <property type="component" value="Unassembled WGS sequence"/>
</dbReference>
<keyword evidence="3" id="KW-1185">Reference proteome</keyword>
<organism evidence="2 3">
    <name type="scientific">[Clostridium] fimetarium</name>
    <dbReference type="NCBI Taxonomy" id="99656"/>
    <lineage>
        <taxon>Bacteria</taxon>
        <taxon>Bacillati</taxon>
        <taxon>Bacillota</taxon>
        <taxon>Clostridia</taxon>
        <taxon>Lachnospirales</taxon>
        <taxon>Lachnospiraceae</taxon>
    </lineage>
</organism>
<evidence type="ECO:0000259" key="1">
    <source>
        <dbReference type="Pfam" id="PF18029"/>
    </source>
</evidence>
<evidence type="ECO:0000313" key="2">
    <source>
        <dbReference type="EMBL" id="SEW46300.1"/>
    </source>
</evidence>
<reference evidence="2 3" key="1">
    <citation type="submission" date="2016-10" db="EMBL/GenBank/DDBJ databases">
        <authorList>
            <person name="de Groot N.N."/>
        </authorList>
    </citation>
    <scope>NUCLEOTIDE SEQUENCE [LARGE SCALE GENOMIC DNA]</scope>
    <source>
        <strain evidence="2 3">DSM 9179</strain>
    </source>
</reference>
<dbReference type="AlphaFoldDB" id="A0A1I0RZ99"/>
<dbReference type="OrthoDB" id="1645442at2"/>
<sequence length="124" mass="13867">MIKNITIGDLTIDCTNACRARDFYAALTGWEKTIAFGCLALKAYNGMILLFAEPDDIPYVPPVWPEECGMQQKQMHFNFQVDDLSAAVEEALRLGASKSTAQFGVDHYVTMLDLEGHPFCLCRK</sequence>
<dbReference type="Pfam" id="PF18029">
    <property type="entry name" value="Glyoxalase_6"/>
    <property type="match status" value="1"/>
</dbReference>
<name>A0A1I0RZ99_9FIRM</name>
<feature type="domain" description="Glyoxalase-like" evidence="1">
    <location>
        <begin position="10"/>
        <end position="122"/>
    </location>
</feature>
<dbReference type="RefSeq" id="WP_092458319.1">
    <property type="nucleotide sequence ID" value="NZ_FOJI01000031.1"/>
</dbReference>
<protein>
    <recommendedName>
        <fullName evidence="1">Glyoxalase-like domain-containing protein</fullName>
    </recommendedName>
</protein>
<proteinExistence type="predicted"/>
<dbReference type="PANTHER" id="PTHR35908:SF1">
    <property type="entry name" value="CONSERVED PROTEIN"/>
    <property type="match status" value="1"/>
</dbReference>
<dbReference type="InterPro" id="IPR029068">
    <property type="entry name" value="Glyas_Bleomycin-R_OHBP_Dase"/>
</dbReference>
<dbReference type="Gene3D" id="3.10.180.10">
    <property type="entry name" value="2,3-Dihydroxybiphenyl 1,2-Dioxygenase, domain 1"/>
    <property type="match status" value="1"/>
</dbReference>
<gene>
    <name evidence="2" type="ORF">SAMN05421659_1316</name>
</gene>
<dbReference type="PANTHER" id="PTHR35908">
    <property type="entry name" value="HYPOTHETICAL FUSION PROTEIN"/>
    <property type="match status" value="1"/>
</dbReference>
<accession>A0A1I0RZ99</accession>
<dbReference type="EMBL" id="FOJI01000031">
    <property type="protein sequence ID" value="SEW46300.1"/>
    <property type="molecule type" value="Genomic_DNA"/>
</dbReference>
<dbReference type="InterPro" id="IPR041581">
    <property type="entry name" value="Glyoxalase_6"/>
</dbReference>
<dbReference type="STRING" id="99656.SAMN05421659_1316"/>
<dbReference type="SUPFAM" id="SSF54593">
    <property type="entry name" value="Glyoxalase/Bleomycin resistance protein/Dihydroxybiphenyl dioxygenase"/>
    <property type="match status" value="1"/>
</dbReference>
<evidence type="ECO:0000313" key="3">
    <source>
        <dbReference type="Proteomes" id="UP000199701"/>
    </source>
</evidence>